<accession>A0A4Y2KHX3</accession>
<gene>
    <name evidence="1" type="ORF">AVEN_141986_1</name>
</gene>
<proteinExistence type="predicted"/>
<organism evidence="1 2">
    <name type="scientific">Araneus ventricosus</name>
    <name type="common">Orbweaver spider</name>
    <name type="synonym">Epeira ventricosa</name>
    <dbReference type="NCBI Taxonomy" id="182803"/>
    <lineage>
        <taxon>Eukaryota</taxon>
        <taxon>Metazoa</taxon>
        <taxon>Ecdysozoa</taxon>
        <taxon>Arthropoda</taxon>
        <taxon>Chelicerata</taxon>
        <taxon>Arachnida</taxon>
        <taxon>Araneae</taxon>
        <taxon>Araneomorphae</taxon>
        <taxon>Entelegynae</taxon>
        <taxon>Araneoidea</taxon>
        <taxon>Araneidae</taxon>
        <taxon>Araneus</taxon>
    </lineage>
</organism>
<dbReference type="Proteomes" id="UP000499080">
    <property type="component" value="Unassembled WGS sequence"/>
</dbReference>
<name>A0A4Y2KHX3_ARAVE</name>
<protein>
    <submittedName>
        <fullName evidence="1">Uncharacterized protein</fullName>
    </submittedName>
</protein>
<comment type="caution">
    <text evidence="1">The sequence shown here is derived from an EMBL/GenBank/DDBJ whole genome shotgun (WGS) entry which is preliminary data.</text>
</comment>
<dbReference type="EMBL" id="BGPR01004571">
    <property type="protein sequence ID" value="GBN00993.1"/>
    <property type="molecule type" value="Genomic_DNA"/>
</dbReference>
<sequence>MNDSRFWEKGIVYRKKRFIEWILFSPLKAIRSLFSSEEVILVTSSEDERVCCVNEFPGLRGGHEEASNVMKDIPLMIAVRDIPSHHKTE</sequence>
<keyword evidence="2" id="KW-1185">Reference proteome</keyword>
<dbReference type="AlphaFoldDB" id="A0A4Y2KHX3"/>
<evidence type="ECO:0000313" key="1">
    <source>
        <dbReference type="EMBL" id="GBN00993.1"/>
    </source>
</evidence>
<reference evidence="1 2" key="1">
    <citation type="journal article" date="2019" name="Sci. Rep.">
        <title>Orb-weaving spider Araneus ventricosus genome elucidates the spidroin gene catalogue.</title>
        <authorList>
            <person name="Kono N."/>
            <person name="Nakamura H."/>
            <person name="Ohtoshi R."/>
            <person name="Moran D.A.P."/>
            <person name="Shinohara A."/>
            <person name="Yoshida Y."/>
            <person name="Fujiwara M."/>
            <person name="Mori M."/>
            <person name="Tomita M."/>
            <person name="Arakawa K."/>
        </authorList>
    </citation>
    <scope>NUCLEOTIDE SEQUENCE [LARGE SCALE GENOMIC DNA]</scope>
</reference>
<evidence type="ECO:0000313" key="2">
    <source>
        <dbReference type="Proteomes" id="UP000499080"/>
    </source>
</evidence>